<dbReference type="EMBL" id="LT158599">
    <property type="protein sequence ID" value="CVK33916.1"/>
    <property type="molecule type" value="Genomic_DNA"/>
</dbReference>
<dbReference type="RefSeq" id="WP_062265104.1">
    <property type="nucleotide sequence ID" value="NZ_LT158599.1"/>
</dbReference>
<proteinExistence type="predicted"/>
<reference evidence="1 2" key="1">
    <citation type="submission" date="2016-01" db="EMBL/GenBank/DDBJ databases">
        <authorList>
            <person name="Manzoor S."/>
        </authorList>
    </citation>
    <scope>NUCLEOTIDE SEQUENCE [LARGE SCALE GENOMIC DNA]</scope>
    <source>
        <strain evidence="1">Methanoculleus sp MAB1</strain>
    </source>
</reference>
<organism evidence="1 2">
    <name type="scientific">Methanoculleus bourgensis</name>
    <dbReference type="NCBI Taxonomy" id="83986"/>
    <lineage>
        <taxon>Archaea</taxon>
        <taxon>Methanobacteriati</taxon>
        <taxon>Methanobacteriota</taxon>
        <taxon>Stenosarchaea group</taxon>
        <taxon>Methanomicrobia</taxon>
        <taxon>Methanomicrobiales</taxon>
        <taxon>Methanomicrobiaceae</taxon>
        <taxon>Methanoculleus</taxon>
    </lineage>
</organism>
<evidence type="ECO:0000313" key="2">
    <source>
        <dbReference type="Proteomes" id="UP000069850"/>
    </source>
</evidence>
<dbReference type="AlphaFoldDB" id="A0A0X3BP37"/>
<dbReference type="GeneID" id="27138287"/>
<dbReference type="KEGG" id="mema:MMAB1_2703"/>
<evidence type="ECO:0000313" key="1">
    <source>
        <dbReference type="EMBL" id="CVK33916.1"/>
    </source>
</evidence>
<accession>A0A0X3BP37</accession>
<dbReference type="OrthoDB" id="384029at2157"/>
<name>A0A0X3BP37_9EURY</name>
<protein>
    <submittedName>
        <fullName evidence="1">Uncharacterized protein</fullName>
    </submittedName>
</protein>
<sequence length="226" mass="26119">MDLDVKFHAKQFGMALLEATLSRTVVGIVTDTIFGYLTRVKMERAQGFTGGFLEDIKSSDPDKIDWEYLLSEEFLDSFYSVLRRVINTTTEEKIRRFKKILLNEATRPYKSDFKETFLDIAFRINEDQIQILKHFWNVKDDCESEDNSEQRVVDGEGAEASLKCKANLLGFDEAMYLFYVQDLISKSLLLDEAIALFGGRTKPYINLRITPFGEEFLRFIEGSPDQ</sequence>
<dbReference type="Proteomes" id="UP000069850">
    <property type="component" value="Chromosome 1"/>
</dbReference>
<gene>
    <name evidence="1" type="ORF">MMAB1_2703</name>
</gene>